<dbReference type="PATRIC" id="fig|1423734.3.peg.2578"/>
<accession>X0PTG3</accession>
<dbReference type="Pfam" id="PF13419">
    <property type="entry name" value="HAD_2"/>
    <property type="match status" value="1"/>
</dbReference>
<dbReference type="Gene3D" id="1.10.150.240">
    <property type="entry name" value="Putative phosphatase, domain 2"/>
    <property type="match status" value="1"/>
</dbReference>
<comment type="caution">
    <text evidence="1">The sequence shown here is derived from an EMBL/GenBank/DDBJ whole genome shotgun (WGS) entry which is preliminary data.</text>
</comment>
<gene>
    <name evidence="1" type="ORF">FC83_GL002542</name>
</gene>
<dbReference type="InterPro" id="IPR036412">
    <property type="entry name" value="HAD-like_sf"/>
</dbReference>
<organism evidence="1 2">
    <name type="scientific">Agrilactobacillus composti DSM 18527 = JCM 14202</name>
    <dbReference type="NCBI Taxonomy" id="1423734"/>
    <lineage>
        <taxon>Bacteria</taxon>
        <taxon>Bacillati</taxon>
        <taxon>Bacillota</taxon>
        <taxon>Bacilli</taxon>
        <taxon>Lactobacillales</taxon>
        <taxon>Lactobacillaceae</taxon>
        <taxon>Agrilactobacillus</taxon>
    </lineage>
</organism>
<name>X0PTG3_9LACO</name>
<evidence type="ECO:0000313" key="1">
    <source>
        <dbReference type="EMBL" id="KRM36667.1"/>
    </source>
</evidence>
<dbReference type="InterPro" id="IPR023198">
    <property type="entry name" value="PGP-like_dom2"/>
</dbReference>
<dbReference type="RefSeq" id="WP_035453780.1">
    <property type="nucleotide sequence ID" value="NZ_AZGA01000002.1"/>
</dbReference>
<dbReference type="Proteomes" id="UP000051236">
    <property type="component" value="Unassembled WGS sequence"/>
</dbReference>
<evidence type="ECO:0000313" key="2">
    <source>
        <dbReference type="Proteomes" id="UP000051236"/>
    </source>
</evidence>
<dbReference type="PANTHER" id="PTHR18901:SF38">
    <property type="entry name" value="PSEUDOURIDINE-5'-PHOSPHATASE"/>
    <property type="match status" value="1"/>
</dbReference>
<protein>
    <submittedName>
        <fullName evidence="1">HAD superfamily hydrolase</fullName>
    </submittedName>
</protein>
<dbReference type="OrthoDB" id="9797743at2"/>
<keyword evidence="2" id="KW-1185">Reference proteome</keyword>
<dbReference type="SFLD" id="SFLDS00003">
    <property type="entry name" value="Haloacid_Dehalogenase"/>
    <property type="match status" value="1"/>
</dbReference>
<sequence>MYKGIIFDMDGLMFNSERLYLQANLKAGVTMGIPVTEAEYQELVGASEVEAENFNKSHFKNTQQQAEFFALTEDYVLDLVQAGELQKQPGLDALLTYLTAGKIPSVIASSNNQRMVTAFLSYFGLQDYFQGIITREQVSASKPDPALFIKAQQVLDLPKSDLLILEDSFNGIKAAEAAGIDVVMIPDLLQPTATVQQQTKAILPDLAQVITLLP</sequence>
<dbReference type="STRING" id="1423734.FC83_GL002542"/>
<dbReference type="eggNOG" id="COG0637">
    <property type="taxonomic scope" value="Bacteria"/>
</dbReference>
<dbReference type="GO" id="GO:0016787">
    <property type="term" value="F:hydrolase activity"/>
    <property type="evidence" value="ECO:0007669"/>
    <property type="project" value="UniProtKB-KW"/>
</dbReference>
<dbReference type="AlphaFoldDB" id="X0PTG3"/>
<dbReference type="InterPro" id="IPR006439">
    <property type="entry name" value="HAD-SF_hydro_IA"/>
</dbReference>
<dbReference type="PRINTS" id="PR00413">
    <property type="entry name" value="HADHALOGNASE"/>
</dbReference>
<dbReference type="NCBIfam" id="TIGR01509">
    <property type="entry name" value="HAD-SF-IA-v3"/>
    <property type="match status" value="1"/>
</dbReference>
<reference evidence="1 2" key="1">
    <citation type="journal article" date="2015" name="Genome Announc.">
        <title>Expanding the biotechnology potential of lactobacilli through comparative genomics of 213 strains and associated genera.</title>
        <authorList>
            <person name="Sun Z."/>
            <person name="Harris H.M."/>
            <person name="McCann A."/>
            <person name="Guo C."/>
            <person name="Argimon S."/>
            <person name="Zhang W."/>
            <person name="Yang X."/>
            <person name="Jeffery I.B."/>
            <person name="Cooney J.C."/>
            <person name="Kagawa T.F."/>
            <person name="Liu W."/>
            <person name="Song Y."/>
            <person name="Salvetti E."/>
            <person name="Wrobel A."/>
            <person name="Rasinkangas P."/>
            <person name="Parkhill J."/>
            <person name="Rea M.C."/>
            <person name="O'Sullivan O."/>
            <person name="Ritari J."/>
            <person name="Douillard F.P."/>
            <person name="Paul Ross R."/>
            <person name="Yang R."/>
            <person name="Briner A.E."/>
            <person name="Felis G.E."/>
            <person name="de Vos W.M."/>
            <person name="Barrangou R."/>
            <person name="Klaenhammer T.R."/>
            <person name="Caufield P.W."/>
            <person name="Cui Y."/>
            <person name="Zhang H."/>
            <person name="O'Toole P.W."/>
        </authorList>
    </citation>
    <scope>NUCLEOTIDE SEQUENCE [LARGE SCALE GENOMIC DNA]</scope>
    <source>
        <strain evidence="1 2">DSM 18527</strain>
    </source>
</reference>
<dbReference type="InterPro" id="IPR041492">
    <property type="entry name" value="HAD_2"/>
</dbReference>
<dbReference type="CDD" id="cd07505">
    <property type="entry name" value="HAD_BPGM-like"/>
    <property type="match status" value="1"/>
</dbReference>
<dbReference type="SFLD" id="SFLDG01129">
    <property type="entry name" value="C1.5:_HAD__Beta-PGM__Phosphata"/>
    <property type="match status" value="1"/>
</dbReference>
<proteinExistence type="predicted"/>
<dbReference type="SUPFAM" id="SSF56784">
    <property type="entry name" value="HAD-like"/>
    <property type="match status" value="1"/>
</dbReference>
<keyword evidence="1" id="KW-0378">Hydrolase</keyword>
<dbReference type="InterPro" id="IPR023214">
    <property type="entry name" value="HAD_sf"/>
</dbReference>
<dbReference type="PANTHER" id="PTHR18901">
    <property type="entry name" value="2-DEOXYGLUCOSE-6-PHOSPHATE PHOSPHATASE 2"/>
    <property type="match status" value="1"/>
</dbReference>
<dbReference type="EMBL" id="AZGA01000002">
    <property type="protein sequence ID" value="KRM36667.1"/>
    <property type="molecule type" value="Genomic_DNA"/>
</dbReference>
<dbReference type="Gene3D" id="3.40.50.1000">
    <property type="entry name" value="HAD superfamily/HAD-like"/>
    <property type="match status" value="1"/>
</dbReference>